<proteinExistence type="predicted"/>
<feature type="transmembrane region" description="Helical" evidence="1">
    <location>
        <begin position="344"/>
        <end position="362"/>
    </location>
</feature>
<dbReference type="InterPro" id="IPR037185">
    <property type="entry name" value="EmrE-like"/>
</dbReference>
<dbReference type="SUPFAM" id="SSF103481">
    <property type="entry name" value="Multidrug resistance efflux transporter EmrE"/>
    <property type="match status" value="2"/>
</dbReference>
<keyword evidence="1" id="KW-0812">Transmembrane</keyword>
<feature type="transmembrane region" description="Helical" evidence="1">
    <location>
        <begin position="159"/>
        <end position="177"/>
    </location>
</feature>
<dbReference type="PANTHER" id="PTHR19346">
    <property type="entry name" value="SUGAR PHOSPHATE TRANSPORTER DOMAIN-CONTAINING PROTEIN"/>
    <property type="match status" value="1"/>
</dbReference>
<sequence>MANESSLGNVRVSALLDVLSICLYLILWVANGELLQGIASGTLCPQGIAYDKPAFLTWFDYNFLLLGLPIVWADTRFRRGQGLTKYLTNIWPGSFGFCRSIAACAAISCLLIALNILFVIGLECVSVATSNAIYQLQTAFTIGLCVWILGDKFSLSEGVGLAASLIGVALIVLPPLVNDENVEKATEEGGDDRKQSCPSHHAAFLGSFAMLGSAALWGGYQVAWRVLSEVRENPESQHRSTHSRLDGFMDTLTTLAMVGACNLTLGLPVLILIDYFGFETFYPPPQSHKGILIVNALVEYGFDVSCAVAIYMTSPIITAVTAPLTIPISLLWDHALYKSSLSEVGWWGLIGTALVLAGVMMMETKPDLSKITLARWQQREKTALLETEMQGGNYAQFSGLNFEPSFV</sequence>
<feature type="transmembrane region" description="Helical" evidence="1">
    <location>
        <begin position="202"/>
        <end position="227"/>
    </location>
</feature>
<gene>
    <name evidence="2" type="ORF">OSIN01602_LOCUS12936</name>
</gene>
<organism evidence="2">
    <name type="scientific">Trieres chinensis</name>
    <name type="common">Marine centric diatom</name>
    <name type="synonym">Odontella sinensis</name>
    <dbReference type="NCBI Taxonomy" id="1514140"/>
    <lineage>
        <taxon>Eukaryota</taxon>
        <taxon>Sar</taxon>
        <taxon>Stramenopiles</taxon>
        <taxon>Ochrophyta</taxon>
        <taxon>Bacillariophyta</taxon>
        <taxon>Mediophyceae</taxon>
        <taxon>Biddulphiophycidae</taxon>
        <taxon>Eupodiscales</taxon>
        <taxon>Parodontellaceae</taxon>
        <taxon>Trieres</taxon>
    </lineage>
</organism>
<dbReference type="EMBL" id="HBGO01022520">
    <property type="protein sequence ID" value="CAD9345130.1"/>
    <property type="molecule type" value="Transcribed_RNA"/>
</dbReference>
<feature type="transmembrane region" description="Helical" evidence="1">
    <location>
        <begin position="316"/>
        <end position="332"/>
    </location>
</feature>
<dbReference type="InterPro" id="IPR026505">
    <property type="entry name" value="Solute_c_fam_35_mem_F3/F4"/>
</dbReference>
<feature type="transmembrane region" description="Helical" evidence="1">
    <location>
        <begin position="12"/>
        <end position="30"/>
    </location>
</feature>
<name>A0A7S1ZP28_TRICV</name>
<evidence type="ECO:0000313" key="2">
    <source>
        <dbReference type="EMBL" id="CAD9345130.1"/>
    </source>
</evidence>
<keyword evidence="1" id="KW-0472">Membrane</keyword>
<accession>A0A7S1ZP28</accession>
<feature type="transmembrane region" description="Helical" evidence="1">
    <location>
        <begin position="132"/>
        <end position="150"/>
    </location>
</feature>
<reference evidence="2" key="1">
    <citation type="submission" date="2021-01" db="EMBL/GenBank/DDBJ databases">
        <authorList>
            <person name="Corre E."/>
            <person name="Pelletier E."/>
            <person name="Niang G."/>
            <person name="Scheremetjew M."/>
            <person name="Finn R."/>
            <person name="Kale V."/>
            <person name="Holt S."/>
            <person name="Cochrane G."/>
            <person name="Meng A."/>
            <person name="Brown T."/>
            <person name="Cohen L."/>
        </authorList>
    </citation>
    <scope>NUCLEOTIDE SEQUENCE</scope>
    <source>
        <strain evidence="2">Grunow 1884</strain>
    </source>
</reference>
<protein>
    <recommendedName>
        <fullName evidence="3">EamA domain-containing protein</fullName>
    </recommendedName>
</protein>
<dbReference type="AlphaFoldDB" id="A0A7S1ZP28"/>
<keyword evidence="1" id="KW-1133">Transmembrane helix</keyword>
<evidence type="ECO:0008006" key="3">
    <source>
        <dbReference type="Google" id="ProtNLM"/>
    </source>
</evidence>
<feature type="transmembrane region" description="Helical" evidence="1">
    <location>
        <begin position="96"/>
        <end position="120"/>
    </location>
</feature>
<feature type="transmembrane region" description="Helical" evidence="1">
    <location>
        <begin position="55"/>
        <end position="75"/>
    </location>
</feature>
<dbReference type="PANTHER" id="PTHR19346:SF4">
    <property type="entry name" value="SUGAR PHOSPHATE TRANSPORTER DOMAIN-CONTAINING PROTEIN"/>
    <property type="match status" value="1"/>
</dbReference>
<feature type="transmembrane region" description="Helical" evidence="1">
    <location>
        <begin position="248"/>
        <end position="271"/>
    </location>
</feature>
<evidence type="ECO:0000256" key="1">
    <source>
        <dbReference type="SAM" id="Phobius"/>
    </source>
</evidence>